<evidence type="ECO:0000256" key="4">
    <source>
        <dbReference type="ARBA" id="ARBA00022801"/>
    </source>
</evidence>
<comment type="similarity">
    <text evidence="2 12">Belongs to the glycosyl hydrolase 63 family.</text>
</comment>
<dbReference type="InterPro" id="IPR004888">
    <property type="entry name" value="Glycoside_hydrolase_63"/>
</dbReference>
<dbReference type="Pfam" id="PF03200">
    <property type="entry name" value="Glyco_hydro_63"/>
    <property type="match status" value="1"/>
</dbReference>
<comment type="function">
    <text evidence="12">Cleaves the distal alpha 1,2-linked glucose residue from the Glc(3)Man(9)GlcNAc(2) oligosaccharide precursor.</text>
</comment>
<feature type="domain" description="Glycosyl hydrolase family 63 N-terminal" evidence="15">
    <location>
        <begin position="76"/>
        <end position="216"/>
    </location>
</feature>
<evidence type="ECO:0000256" key="11">
    <source>
        <dbReference type="ARBA" id="ARBA00038888"/>
    </source>
</evidence>
<keyword evidence="6" id="KW-0735">Signal-anchor</keyword>
<dbReference type="EMBL" id="CAJFDH010000004">
    <property type="protein sequence ID" value="CAD5219396.1"/>
    <property type="molecule type" value="Genomic_DNA"/>
</dbReference>
<dbReference type="InterPro" id="IPR038518">
    <property type="entry name" value="Glyco_hydro_63N_sf"/>
</dbReference>
<gene>
    <name evidence="16" type="ORF">BOKJ2_LOCUS8423</name>
</gene>
<protein>
    <recommendedName>
        <fullName evidence="11 12">Mannosyl-oligosaccharide glucosidase</fullName>
        <ecNumber evidence="11 12">3.2.1.106</ecNumber>
    </recommendedName>
</protein>
<dbReference type="Gene3D" id="2.70.98.110">
    <property type="entry name" value="Glycosyl hydrolase family 63, N-terminal domain"/>
    <property type="match status" value="1"/>
</dbReference>
<dbReference type="Pfam" id="PF16923">
    <property type="entry name" value="Glyco_hydro_63N"/>
    <property type="match status" value="1"/>
</dbReference>
<feature type="domain" description="Glycosyl hydrolase family 63 C-terminal" evidence="14">
    <location>
        <begin position="294"/>
        <end position="775"/>
    </location>
</feature>
<dbReference type="EC" id="3.2.1.106" evidence="11 12"/>
<proteinExistence type="inferred from homology"/>
<dbReference type="GO" id="GO:0009311">
    <property type="term" value="P:oligosaccharide metabolic process"/>
    <property type="evidence" value="ECO:0007669"/>
    <property type="project" value="UniProtKB-UniRule"/>
</dbReference>
<dbReference type="GO" id="GO:0006487">
    <property type="term" value="P:protein N-linked glycosylation"/>
    <property type="evidence" value="ECO:0007669"/>
    <property type="project" value="UniProtKB-UniRule"/>
</dbReference>
<keyword evidence="7" id="KW-1133">Transmembrane helix</keyword>
<dbReference type="PANTHER" id="PTHR10412:SF11">
    <property type="entry name" value="MANNOSYL-OLIGOSACCHARIDE GLUCOSIDASE"/>
    <property type="match status" value="1"/>
</dbReference>
<keyword evidence="17" id="KW-1185">Reference proteome</keyword>
<name>A0A811KS67_9BILA</name>
<keyword evidence="3" id="KW-0812">Transmembrane</keyword>
<dbReference type="Proteomes" id="UP000783686">
    <property type="component" value="Unassembled WGS sequence"/>
</dbReference>
<reference evidence="16" key="1">
    <citation type="submission" date="2020-09" db="EMBL/GenBank/DDBJ databases">
        <authorList>
            <person name="Kikuchi T."/>
        </authorList>
    </citation>
    <scope>NUCLEOTIDE SEQUENCE</scope>
    <source>
        <strain evidence="16">SH1</strain>
    </source>
</reference>
<comment type="catalytic activity">
    <reaction evidence="12">
        <text>N(4)-(alpha-D-Glc-(1-&gt;2)-alpha-D-Glc-(1-&gt;3)-alpha-D-Glc-(1-&gt;3)-alpha-D-Man-(1-&gt;2)-alpha-D-Man-(1-&gt;2)-alpha-D-Man-(1-&gt;3)-[alpha-D-Man-(1-&gt;2)-alpha-D-Man-(1-&gt;3)-[alpha-D-Man-(1-&gt;2)-alpha-D-Man-(1-&gt;6)]-alpha-D-Man-(1-&gt;6)]-beta-D-Man-(1-&gt;4)-beta-D-GlcNAc-(1-&gt;4)-beta-D-GlcNAc)-L-asparaginyl-[protein] + H2O = N(4)-(alpha-D-Glc-(1-&gt;3)-alpha-D-Glc-(1-&gt;3)-alpha-D-Man-(1-&gt;2)-alpha-D-Man-(1-&gt;2)-alpha-D-Man-(1-&gt;3)-[alpha-D-Man-(1-&gt;2)-alpha-D-Man-(1-&gt;3)-[alpha-D-Man-(1-&gt;2)-alpha-D-Man-(1-&gt;6)]-alpha-D-Man-(1-&gt;6)]-beta-D-Man-(1-&gt;4)-beta-D-GlcNAc-(1-&gt;4)-beta-D-GlcNAc)-L-asparaginyl-[protein] + beta-D-glucose</text>
        <dbReference type="Rhea" id="RHEA:55988"/>
        <dbReference type="Rhea" id="RHEA-COMP:12806"/>
        <dbReference type="Rhea" id="RHEA-COMP:14355"/>
        <dbReference type="ChEBI" id="CHEBI:15377"/>
        <dbReference type="ChEBI" id="CHEBI:15903"/>
        <dbReference type="ChEBI" id="CHEBI:59082"/>
        <dbReference type="ChEBI" id="CHEBI:132537"/>
        <dbReference type="EC" id="3.2.1.106"/>
    </reaction>
</comment>
<dbReference type="EMBL" id="CAJFCW020000004">
    <property type="protein sequence ID" value="CAG9112484.1"/>
    <property type="molecule type" value="Genomic_DNA"/>
</dbReference>
<comment type="caution">
    <text evidence="16">The sequence shown here is derived from an EMBL/GenBank/DDBJ whole genome shotgun (WGS) entry which is preliminary data.</text>
</comment>
<dbReference type="InterPro" id="IPR031631">
    <property type="entry name" value="Glyco_hydro_63N"/>
</dbReference>
<keyword evidence="9" id="KW-0325">Glycoprotein</keyword>
<dbReference type="Proteomes" id="UP000614601">
    <property type="component" value="Unassembled WGS sequence"/>
</dbReference>
<evidence type="ECO:0000256" key="10">
    <source>
        <dbReference type="ARBA" id="ARBA00023295"/>
    </source>
</evidence>
<dbReference type="GO" id="GO:0005789">
    <property type="term" value="C:endoplasmic reticulum membrane"/>
    <property type="evidence" value="ECO:0007669"/>
    <property type="project" value="UniProtKB-SubCell"/>
</dbReference>
<dbReference type="GO" id="GO:0004573">
    <property type="term" value="F:Glc3Man9GlcNAc2 oligosaccharide glucosidase activity"/>
    <property type="evidence" value="ECO:0007669"/>
    <property type="project" value="UniProtKB-UniRule"/>
</dbReference>
<organism evidence="16 17">
    <name type="scientific">Bursaphelenchus okinawaensis</name>
    <dbReference type="NCBI Taxonomy" id="465554"/>
    <lineage>
        <taxon>Eukaryota</taxon>
        <taxon>Metazoa</taxon>
        <taxon>Ecdysozoa</taxon>
        <taxon>Nematoda</taxon>
        <taxon>Chromadorea</taxon>
        <taxon>Rhabditida</taxon>
        <taxon>Tylenchina</taxon>
        <taxon>Tylenchomorpha</taxon>
        <taxon>Aphelenchoidea</taxon>
        <taxon>Aphelenchoididae</taxon>
        <taxon>Bursaphelenchus</taxon>
    </lineage>
</organism>
<evidence type="ECO:0000313" key="17">
    <source>
        <dbReference type="Proteomes" id="UP000614601"/>
    </source>
</evidence>
<evidence type="ECO:0000256" key="8">
    <source>
        <dbReference type="ARBA" id="ARBA00023136"/>
    </source>
</evidence>
<evidence type="ECO:0000256" key="1">
    <source>
        <dbReference type="ARBA" id="ARBA00004648"/>
    </source>
</evidence>
<evidence type="ECO:0000256" key="3">
    <source>
        <dbReference type="ARBA" id="ARBA00022692"/>
    </source>
</evidence>
<dbReference type="PANTHER" id="PTHR10412">
    <property type="entry name" value="MANNOSYL-OLIGOSACCHARIDE GLUCOSIDASE"/>
    <property type="match status" value="1"/>
</dbReference>
<dbReference type="Gene3D" id="1.50.10.10">
    <property type="match status" value="1"/>
</dbReference>
<dbReference type="InterPro" id="IPR008928">
    <property type="entry name" value="6-hairpin_glycosidase_sf"/>
</dbReference>
<evidence type="ECO:0000259" key="15">
    <source>
        <dbReference type="Pfam" id="PF16923"/>
    </source>
</evidence>
<evidence type="ECO:0000256" key="6">
    <source>
        <dbReference type="ARBA" id="ARBA00022968"/>
    </source>
</evidence>
<dbReference type="AlphaFoldDB" id="A0A811KS67"/>
<dbReference type="OrthoDB" id="410058at2759"/>
<evidence type="ECO:0000313" key="16">
    <source>
        <dbReference type="EMBL" id="CAD5219396.1"/>
    </source>
</evidence>
<evidence type="ECO:0000256" key="2">
    <source>
        <dbReference type="ARBA" id="ARBA00010833"/>
    </source>
</evidence>
<evidence type="ECO:0000256" key="12">
    <source>
        <dbReference type="RuleBase" id="RU368089"/>
    </source>
</evidence>
<accession>A0A811KS67</accession>
<dbReference type="SUPFAM" id="SSF48208">
    <property type="entry name" value="Six-hairpin glycosidases"/>
    <property type="match status" value="1"/>
</dbReference>
<comment type="subcellular location">
    <subcellularLocation>
        <location evidence="1 12">Endoplasmic reticulum membrane</location>
        <topology evidence="1 12">Single-pass type II membrane protein</topology>
    </subcellularLocation>
</comment>
<sequence>MSRRVDRKPPSAAKGLKMGDRPPCISNKQHTVIQVVTVLAAAALIRYFKYRTSDTFPNALSDAPLARFSNEFDRDLWGSYRPQAYFSLRTRSPVSPLFGIGWYSHAGQKLLSEFRHDCSQNDGIKYMWKAADGKSFGHQDIHDGPVNITTKWFNRGKSFVSEIDVKRKDKGVTGLILYFAAQNPHTSFMQDQESEGPKLWIHTPKQPDFSLEFDISAEKYKTSTLKMTTKLWITSNNIMETVKTSLGMDEDNNIVFQTPDKESFNLFALHIDITGNAKIQVEYRDHSEKDLPDFETEFKKREEIFDQTVRNAFASSSKVTKSMFEMGKSALSNMLGGVGYWYGLARMRSITWPAHRVEPYGPLELFSAVPSRPFFPRGFIWDEGFHNVLIHKVDQRLSLDILTSWLNCMNADGWIPREMILGPEAETKVPADFLVQSDNVANPPVFFYLMEKFMQNSRFMAQYKNQIISMYPRLKKWYFWLRDTQQGPYKGVFQWQGRNETTNLELNPKTLASGLDDYPRASHPTMHEYHLDIKCWLAVASRVIRYLAELSSDALFINEADDDQRVFGEMETLNKFHWSSEKKRYADFGFHSYNVELYTEVTKDKEGRTHRRTLRRALEEPENRLVDDVYGYVSLFPFLLKLLPAESEQLKIILDQLGDPELLWTPYGLRSVAKNCVYYNKMNTQHDPPYWRGNIWINMNYMALEALNHYSTKGGSTAEKSRALYDELKHNVLNNVFNVYRTTGLFWEHYNDTTGVGQGTRPFTGWTALVFAIMADNYD</sequence>
<keyword evidence="5 12" id="KW-0256">Endoplasmic reticulum</keyword>
<evidence type="ECO:0000259" key="14">
    <source>
        <dbReference type="Pfam" id="PF03200"/>
    </source>
</evidence>
<evidence type="ECO:0000256" key="5">
    <source>
        <dbReference type="ARBA" id="ARBA00022824"/>
    </source>
</evidence>
<evidence type="ECO:0000256" key="13">
    <source>
        <dbReference type="SAM" id="MobiDB-lite"/>
    </source>
</evidence>
<evidence type="ECO:0000256" key="9">
    <source>
        <dbReference type="ARBA" id="ARBA00023180"/>
    </source>
</evidence>
<evidence type="ECO:0000256" key="7">
    <source>
        <dbReference type="ARBA" id="ARBA00022989"/>
    </source>
</evidence>
<keyword evidence="4 12" id="KW-0378">Hydrolase</keyword>
<dbReference type="InterPro" id="IPR012341">
    <property type="entry name" value="6hp_glycosidase-like_sf"/>
</dbReference>
<keyword evidence="10 12" id="KW-0326">Glycosidase</keyword>
<feature type="region of interest" description="Disordered" evidence="13">
    <location>
        <begin position="1"/>
        <end position="20"/>
    </location>
</feature>
<keyword evidence="8" id="KW-0472">Membrane</keyword>
<dbReference type="InterPro" id="IPR031335">
    <property type="entry name" value="Glyco_hydro_63_C"/>
</dbReference>